<proteinExistence type="predicted"/>
<evidence type="ECO:0000259" key="2">
    <source>
        <dbReference type="Pfam" id="PF03819"/>
    </source>
</evidence>
<dbReference type="GO" id="GO:0046076">
    <property type="term" value="P:dTTP catabolic process"/>
    <property type="evidence" value="ECO:0007669"/>
    <property type="project" value="TreeGrafter"/>
</dbReference>
<dbReference type="InterPro" id="IPR048015">
    <property type="entry name" value="NTP-PPase_MazG-like_N"/>
</dbReference>
<evidence type="ECO:0000256" key="1">
    <source>
        <dbReference type="SAM" id="MobiDB-lite"/>
    </source>
</evidence>
<accession>A0A484HIU0</accession>
<protein>
    <submittedName>
        <fullName evidence="3">MazG family protein</fullName>
    </submittedName>
</protein>
<dbReference type="Gene3D" id="1.10.287.1080">
    <property type="entry name" value="MazG-like"/>
    <property type="match status" value="2"/>
</dbReference>
<dbReference type="InterPro" id="IPR048011">
    <property type="entry name" value="NTP-PPase_MazG-like_C"/>
</dbReference>
<dbReference type="GO" id="GO:0047429">
    <property type="term" value="F:nucleoside triphosphate diphosphatase activity"/>
    <property type="evidence" value="ECO:0007669"/>
    <property type="project" value="InterPro"/>
</dbReference>
<dbReference type="InterPro" id="IPR004518">
    <property type="entry name" value="MazG-like_dom"/>
</dbReference>
<dbReference type="SUPFAM" id="SSF101386">
    <property type="entry name" value="all-alpha NTP pyrophosphatases"/>
    <property type="match status" value="2"/>
</dbReference>
<name>A0A484HIU0_9BACT</name>
<feature type="domain" description="NTP pyrophosphohydrolase MazG-like" evidence="2">
    <location>
        <begin position="26"/>
        <end position="99"/>
    </location>
</feature>
<dbReference type="CDD" id="cd11528">
    <property type="entry name" value="NTP-PPase_MazG_Nterm"/>
    <property type="match status" value="1"/>
</dbReference>
<dbReference type="NCBIfam" id="TIGR00444">
    <property type="entry name" value="mazG"/>
    <property type="match status" value="1"/>
</dbReference>
<dbReference type="InterPro" id="IPR011551">
    <property type="entry name" value="NTP_PyrPHydrolase_MazG"/>
</dbReference>
<evidence type="ECO:0000313" key="3">
    <source>
        <dbReference type="EMBL" id="VEN75092.1"/>
    </source>
</evidence>
<feature type="region of interest" description="Disordered" evidence="1">
    <location>
        <begin position="174"/>
        <end position="195"/>
    </location>
</feature>
<gene>
    <name evidence="3" type="ORF">EPICR_60079</name>
</gene>
<dbReference type="Pfam" id="PF03819">
    <property type="entry name" value="MazG"/>
    <property type="match status" value="1"/>
</dbReference>
<dbReference type="AlphaFoldDB" id="A0A484HIU0"/>
<dbReference type="CDD" id="cd11529">
    <property type="entry name" value="NTP-PPase_MazG_Cterm"/>
    <property type="match status" value="1"/>
</dbReference>
<dbReference type="PANTHER" id="PTHR30522">
    <property type="entry name" value="NUCLEOSIDE TRIPHOSPHATE PYROPHOSPHOHYDROLASE"/>
    <property type="match status" value="1"/>
</dbReference>
<dbReference type="PANTHER" id="PTHR30522:SF0">
    <property type="entry name" value="NUCLEOSIDE TRIPHOSPHATE PYROPHOSPHOHYDROLASE"/>
    <property type="match status" value="1"/>
</dbReference>
<dbReference type="EMBL" id="CAACVI010000049">
    <property type="protein sequence ID" value="VEN75092.1"/>
    <property type="molecule type" value="Genomic_DNA"/>
</dbReference>
<feature type="compositionally biased region" description="Basic and acidic residues" evidence="1">
    <location>
        <begin position="186"/>
        <end position="195"/>
    </location>
</feature>
<dbReference type="GO" id="GO:0046081">
    <property type="term" value="P:dUTP catabolic process"/>
    <property type="evidence" value="ECO:0007669"/>
    <property type="project" value="TreeGrafter"/>
</dbReference>
<sequence>MRHIDRLLALIETLRGENGCPWDRKQTPASIAAHLSEEVYELMDAIDSGDPADICDELGDVLFLTLFIASIHRQAGLFDIEAAAGRSMEKMTRRHPHVFGDSRADTPDAILKQWSEIKKKEKAGSGKKHIADSVASSLPPMARARRISERAAAAGFDWDDISGPMEKVDEEWREFRDELPESDPGGGKRKEPGDKDRARAAMEFGDVLFSMVNVARFARIDPESALSASVKKFADRLTFMEKTLEKTGERLETVPDQRRHDLWEQAKKRDFSPREY</sequence>
<dbReference type="FunFam" id="1.10.287.1080:FF:000001">
    <property type="entry name" value="Nucleoside triphosphate pyrophosphohydrolase"/>
    <property type="match status" value="1"/>
</dbReference>
<dbReference type="GO" id="GO:0046061">
    <property type="term" value="P:dATP catabolic process"/>
    <property type="evidence" value="ECO:0007669"/>
    <property type="project" value="TreeGrafter"/>
</dbReference>
<dbReference type="NCBIfam" id="NF007113">
    <property type="entry name" value="PRK09562.1"/>
    <property type="match status" value="1"/>
</dbReference>
<organism evidence="3">
    <name type="scientific">uncultured Desulfobacteraceae bacterium</name>
    <dbReference type="NCBI Taxonomy" id="218296"/>
    <lineage>
        <taxon>Bacteria</taxon>
        <taxon>Pseudomonadati</taxon>
        <taxon>Thermodesulfobacteriota</taxon>
        <taxon>Desulfobacteria</taxon>
        <taxon>Desulfobacterales</taxon>
        <taxon>Desulfobacteraceae</taxon>
        <taxon>environmental samples</taxon>
    </lineage>
</organism>
<dbReference type="GO" id="GO:0006203">
    <property type="term" value="P:dGTP catabolic process"/>
    <property type="evidence" value="ECO:0007669"/>
    <property type="project" value="TreeGrafter"/>
</dbReference>
<dbReference type="GO" id="GO:0046047">
    <property type="term" value="P:TTP catabolic process"/>
    <property type="evidence" value="ECO:0007669"/>
    <property type="project" value="TreeGrafter"/>
</dbReference>
<dbReference type="GO" id="GO:0006950">
    <property type="term" value="P:response to stress"/>
    <property type="evidence" value="ECO:0007669"/>
    <property type="project" value="UniProtKB-ARBA"/>
</dbReference>
<reference evidence="3" key="1">
    <citation type="submission" date="2019-01" db="EMBL/GenBank/DDBJ databases">
        <authorList>
            <consortium name="Genoscope - CEA"/>
            <person name="William W."/>
        </authorList>
    </citation>
    <scope>NUCLEOTIDE SEQUENCE</scope>
    <source>
        <strain evidence="3">CR-1</strain>
    </source>
</reference>
<dbReference type="GO" id="GO:0046052">
    <property type="term" value="P:UTP catabolic process"/>
    <property type="evidence" value="ECO:0007669"/>
    <property type="project" value="TreeGrafter"/>
</dbReference>